<keyword evidence="2" id="KW-1185">Reference proteome</keyword>
<dbReference type="Proteomes" id="UP000075320">
    <property type="component" value="Unassembled WGS sequence"/>
</dbReference>
<evidence type="ECO:0000313" key="1">
    <source>
        <dbReference type="EMBL" id="KYG63727.1"/>
    </source>
</evidence>
<name>A0A150WIW0_BDEBC</name>
<comment type="caution">
    <text evidence="1">The sequence shown here is derived from an EMBL/GenBank/DDBJ whole genome shotgun (WGS) entry which is preliminary data.</text>
</comment>
<accession>A0A150WIW0</accession>
<proteinExistence type="predicted"/>
<gene>
    <name evidence="1" type="ORF">AZI86_12950</name>
</gene>
<dbReference type="EMBL" id="LUKE01000003">
    <property type="protein sequence ID" value="KYG63727.1"/>
    <property type="molecule type" value="Genomic_DNA"/>
</dbReference>
<organism evidence="1 2">
    <name type="scientific">Bdellovibrio bacteriovorus</name>
    <dbReference type="NCBI Taxonomy" id="959"/>
    <lineage>
        <taxon>Bacteria</taxon>
        <taxon>Pseudomonadati</taxon>
        <taxon>Bdellovibrionota</taxon>
        <taxon>Bdellovibrionia</taxon>
        <taxon>Bdellovibrionales</taxon>
        <taxon>Pseudobdellovibrionaceae</taxon>
        <taxon>Bdellovibrio</taxon>
    </lineage>
</organism>
<evidence type="ECO:0000313" key="2">
    <source>
        <dbReference type="Proteomes" id="UP000075320"/>
    </source>
</evidence>
<sequence>MGPAQNVSDDKKTSYALSVIRLQKTQTPDIKYIIYYLKRGTTRKESSTNIREWEPNLVNKWPYYGNITLLNIAFA</sequence>
<dbReference type="AlphaFoldDB" id="A0A150WIW0"/>
<reference evidence="1 2" key="1">
    <citation type="submission" date="2016-03" db="EMBL/GenBank/DDBJ databases">
        <authorList>
            <person name="Ploux O."/>
        </authorList>
    </citation>
    <scope>NUCLEOTIDE SEQUENCE [LARGE SCALE GENOMIC DNA]</scope>
    <source>
        <strain evidence="1 2">R0</strain>
    </source>
</reference>
<protein>
    <submittedName>
        <fullName evidence="1">Uncharacterized protein</fullName>
    </submittedName>
</protein>